<comment type="caution">
    <text evidence="5">The sequence shown here is derived from an EMBL/GenBank/DDBJ whole genome shotgun (WGS) entry which is preliminary data.</text>
</comment>
<organism evidence="5 6">
    <name type="scientific">Araneus ventricosus</name>
    <name type="common">Orbweaver spider</name>
    <name type="synonym">Epeira ventricosa</name>
    <dbReference type="NCBI Taxonomy" id="182803"/>
    <lineage>
        <taxon>Eukaryota</taxon>
        <taxon>Metazoa</taxon>
        <taxon>Ecdysozoa</taxon>
        <taxon>Arthropoda</taxon>
        <taxon>Chelicerata</taxon>
        <taxon>Arachnida</taxon>
        <taxon>Araneae</taxon>
        <taxon>Araneomorphae</taxon>
        <taxon>Entelegynae</taxon>
        <taxon>Araneoidea</taxon>
        <taxon>Araneidae</taxon>
        <taxon>Araneus</taxon>
    </lineage>
</organism>
<evidence type="ECO:0000256" key="3">
    <source>
        <dbReference type="PROSITE-ProRule" id="PRU00175"/>
    </source>
</evidence>
<accession>A0A4Y2VZ59</accession>
<evidence type="ECO:0000259" key="4">
    <source>
        <dbReference type="PROSITE" id="PS50089"/>
    </source>
</evidence>
<reference evidence="5 6" key="1">
    <citation type="journal article" date="2019" name="Sci. Rep.">
        <title>Orb-weaving spider Araneus ventricosus genome elucidates the spidroin gene catalogue.</title>
        <authorList>
            <person name="Kono N."/>
            <person name="Nakamura H."/>
            <person name="Ohtoshi R."/>
            <person name="Moran D.A.P."/>
            <person name="Shinohara A."/>
            <person name="Yoshida Y."/>
            <person name="Fujiwara M."/>
            <person name="Mori M."/>
            <person name="Tomita M."/>
            <person name="Arakawa K."/>
        </authorList>
    </citation>
    <scope>NUCLEOTIDE SEQUENCE [LARGE SCALE GENOMIC DNA]</scope>
</reference>
<dbReference type="PROSITE" id="PS50089">
    <property type="entry name" value="ZF_RING_2"/>
    <property type="match status" value="1"/>
</dbReference>
<feature type="non-terminal residue" evidence="5">
    <location>
        <position position="59"/>
    </location>
</feature>
<evidence type="ECO:0000313" key="5">
    <source>
        <dbReference type="EMBL" id="GBO30733.1"/>
    </source>
</evidence>
<protein>
    <recommendedName>
        <fullName evidence="4">RING-type domain-containing protein</fullName>
    </recommendedName>
</protein>
<gene>
    <name evidence="5" type="ORF">AVEN_255623_1</name>
</gene>
<dbReference type="AlphaFoldDB" id="A0A4Y2VZ59"/>
<keyword evidence="6" id="KW-1185">Reference proteome</keyword>
<dbReference type="EMBL" id="BGPR01053939">
    <property type="protein sequence ID" value="GBO30733.1"/>
    <property type="molecule type" value="Genomic_DNA"/>
</dbReference>
<evidence type="ECO:0000313" key="6">
    <source>
        <dbReference type="Proteomes" id="UP000499080"/>
    </source>
</evidence>
<name>A0A4Y2VZ59_ARAVE</name>
<sequence>MAKNISCLKCGSTVRSSACLRFECGCSFHKSCLKSMTGDHCPAHLACRSGDQDEAPRPP</sequence>
<keyword evidence="1 3" id="KW-0479">Metal-binding</keyword>
<evidence type="ECO:0000256" key="2">
    <source>
        <dbReference type="ARBA" id="ARBA00022833"/>
    </source>
</evidence>
<evidence type="ECO:0000256" key="1">
    <source>
        <dbReference type="ARBA" id="ARBA00022771"/>
    </source>
</evidence>
<dbReference type="InterPro" id="IPR001841">
    <property type="entry name" value="Znf_RING"/>
</dbReference>
<dbReference type="Proteomes" id="UP000499080">
    <property type="component" value="Unassembled WGS sequence"/>
</dbReference>
<keyword evidence="2" id="KW-0862">Zinc</keyword>
<keyword evidence="1 3" id="KW-0863">Zinc-finger</keyword>
<feature type="domain" description="RING-type" evidence="4">
    <location>
        <begin position="7"/>
        <end position="44"/>
    </location>
</feature>
<proteinExistence type="predicted"/>
<dbReference type="GO" id="GO:0008270">
    <property type="term" value="F:zinc ion binding"/>
    <property type="evidence" value="ECO:0007669"/>
    <property type="project" value="UniProtKB-KW"/>
</dbReference>